<dbReference type="Gene3D" id="3.30.465.10">
    <property type="match status" value="1"/>
</dbReference>
<evidence type="ECO:0000259" key="17">
    <source>
        <dbReference type="PROSITE" id="PS51846"/>
    </source>
</evidence>
<evidence type="ECO:0000256" key="9">
    <source>
        <dbReference type="ARBA" id="ARBA00023136"/>
    </source>
</evidence>
<dbReference type="InterPro" id="IPR016169">
    <property type="entry name" value="FAD-bd_PCMH_sub2"/>
</dbReference>
<feature type="domain" description="CNNM transmembrane" evidence="17">
    <location>
        <begin position="1"/>
        <end position="196"/>
    </location>
</feature>
<keyword evidence="3" id="KW-1003">Cell membrane</keyword>
<evidence type="ECO:0000259" key="16">
    <source>
        <dbReference type="PROSITE" id="PS51371"/>
    </source>
</evidence>
<proteinExistence type="inferred from homology"/>
<dbReference type="GO" id="GO:0050660">
    <property type="term" value="F:flavin adenine dinucleotide binding"/>
    <property type="evidence" value="ECO:0007669"/>
    <property type="project" value="InterPro"/>
</dbReference>
<comment type="similarity">
    <text evidence="11">Belongs to the UPF0053 family. PaeA subfamily.</text>
</comment>
<evidence type="ECO:0000256" key="10">
    <source>
        <dbReference type="ARBA" id="ARBA00037177"/>
    </source>
</evidence>
<dbReference type="InterPro" id="IPR044751">
    <property type="entry name" value="Ion_transp-like_CBS"/>
</dbReference>
<feature type="transmembrane region" description="Helical" evidence="15">
    <location>
        <begin position="6"/>
        <end position="26"/>
    </location>
</feature>
<reference evidence="18" key="1">
    <citation type="journal article" date="2014" name="Int. J. Syst. Evol. Microbiol.">
        <title>Complete genome sequence of Corynebacterium casei LMG S-19264T (=DSM 44701T), isolated from a smear-ripened cheese.</title>
        <authorList>
            <consortium name="US DOE Joint Genome Institute (JGI-PGF)"/>
            <person name="Walter F."/>
            <person name="Albersmeier A."/>
            <person name="Kalinowski J."/>
            <person name="Ruckert C."/>
        </authorList>
    </citation>
    <scope>NUCLEOTIDE SEQUENCE</scope>
    <source>
        <strain evidence="18">KCTC 42731</strain>
    </source>
</reference>
<feature type="transmembrane region" description="Helical" evidence="15">
    <location>
        <begin position="95"/>
        <end position="119"/>
    </location>
</feature>
<evidence type="ECO:0000256" key="5">
    <source>
        <dbReference type="ARBA" id="ARBA00022692"/>
    </source>
</evidence>
<evidence type="ECO:0000256" key="8">
    <source>
        <dbReference type="ARBA" id="ARBA00023122"/>
    </source>
</evidence>
<reference evidence="18" key="2">
    <citation type="submission" date="2020-09" db="EMBL/GenBank/DDBJ databases">
        <authorList>
            <person name="Sun Q."/>
            <person name="Kim S."/>
        </authorList>
    </citation>
    <scope>NUCLEOTIDE SEQUENCE</scope>
    <source>
        <strain evidence="18">KCTC 42731</strain>
    </source>
</reference>
<evidence type="ECO:0000256" key="3">
    <source>
        <dbReference type="ARBA" id="ARBA00022475"/>
    </source>
</evidence>
<dbReference type="AlphaFoldDB" id="A0A919BHW2"/>
<dbReference type="InterPro" id="IPR005170">
    <property type="entry name" value="Transptr-assoc_dom"/>
</dbReference>
<evidence type="ECO:0000256" key="13">
    <source>
        <dbReference type="PROSITE-ProRule" id="PRU00703"/>
    </source>
</evidence>
<evidence type="ECO:0000256" key="4">
    <source>
        <dbReference type="ARBA" id="ARBA00022519"/>
    </source>
</evidence>
<evidence type="ECO:0000256" key="14">
    <source>
        <dbReference type="PROSITE-ProRule" id="PRU01193"/>
    </source>
</evidence>
<evidence type="ECO:0000256" key="7">
    <source>
        <dbReference type="ARBA" id="ARBA00022989"/>
    </source>
</evidence>
<evidence type="ECO:0000256" key="15">
    <source>
        <dbReference type="SAM" id="Phobius"/>
    </source>
</evidence>
<comment type="function">
    <text evidence="10">Involved in cadaverine and putrescine tolerance in stationary phase. May facilitate the efflux of both cadaverine and putrescine from the cytoplasm, reducing potentially toxic levels under certain stress conditions.</text>
</comment>
<dbReference type="EMBL" id="BNCK01000003">
    <property type="protein sequence ID" value="GHF88967.1"/>
    <property type="molecule type" value="Genomic_DNA"/>
</dbReference>
<dbReference type="PROSITE" id="PS51846">
    <property type="entry name" value="CNNM"/>
    <property type="match status" value="1"/>
</dbReference>
<dbReference type="GO" id="GO:0005886">
    <property type="term" value="C:plasma membrane"/>
    <property type="evidence" value="ECO:0007669"/>
    <property type="project" value="UniProtKB-SubCell"/>
</dbReference>
<comment type="caution">
    <text evidence="18">The sequence shown here is derived from an EMBL/GenBank/DDBJ whole genome shotgun (WGS) entry which is preliminary data.</text>
</comment>
<dbReference type="RefSeq" id="WP_189769012.1">
    <property type="nucleotide sequence ID" value="NZ_BNCK01000003.1"/>
</dbReference>
<keyword evidence="5 14" id="KW-0812">Transmembrane</keyword>
<dbReference type="Proteomes" id="UP000623842">
    <property type="component" value="Unassembled WGS sequence"/>
</dbReference>
<dbReference type="Pfam" id="PF03471">
    <property type="entry name" value="CorC_HlyC"/>
    <property type="match status" value="1"/>
</dbReference>
<evidence type="ECO:0000256" key="11">
    <source>
        <dbReference type="ARBA" id="ARBA00038280"/>
    </source>
</evidence>
<dbReference type="InterPro" id="IPR000644">
    <property type="entry name" value="CBS_dom"/>
</dbReference>
<keyword evidence="6" id="KW-0677">Repeat</keyword>
<name>A0A919BHW2_9GAMM</name>
<dbReference type="CDD" id="cd04590">
    <property type="entry name" value="CBS_pair_CorC_HlyC_assoc"/>
    <property type="match status" value="1"/>
</dbReference>
<evidence type="ECO:0000256" key="1">
    <source>
        <dbReference type="ARBA" id="ARBA00004429"/>
    </source>
</evidence>
<keyword evidence="7 14" id="KW-1133">Transmembrane helix</keyword>
<accession>A0A919BHW2</accession>
<dbReference type="InterPro" id="IPR046342">
    <property type="entry name" value="CBS_dom_sf"/>
</dbReference>
<evidence type="ECO:0000256" key="12">
    <source>
        <dbReference type="ARBA" id="ARBA00039818"/>
    </source>
</evidence>
<comment type="subcellular location">
    <subcellularLocation>
        <location evidence="1">Cell inner membrane</location>
        <topology evidence="1">Multi-pass membrane protein</topology>
    </subcellularLocation>
</comment>
<dbReference type="InterPro" id="IPR036318">
    <property type="entry name" value="FAD-bd_PCMH-like_sf"/>
</dbReference>
<evidence type="ECO:0000256" key="6">
    <source>
        <dbReference type="ARBA" id="ARBA00022737"/>
    </source>
</evidence>
<protein>
    <recommendedName>
        <fullName evidence="12">Polyamine export protein</fullName>
    </recommendedName>
</protein>
<keyword evidence="19" id="KW-1185">Reference proteome</keyword>
<evidence type="ECO:0000256" key="2">
    <source>
        <dbReference type="ARBA" id="ARBA00022448"/>
    </source>
</evidence>
<keyword evidence="4" id="KW-0997">Cell inner membrane</keyword>
<dbReference type="SMART" id="SM01091">
    <property type="entry name" value="CorC_HlyC"/>
    <property type="match status" value="1"/>
</dbReference>
<keyword evidence="9 14" id="KW-0472">Membrane</keyword>
<organism evidence="18 19">
    <name type="scientific">Thalassotalea marina</name>
    <dbReference type="NCBI Taxonomy" id="1673741"/>
    <lineage>
        <taxon>Bacteria</taxon>
        <taxon>Pseudomonadati</taxon>
        <taxon>Pseudomonadota</taxon>
        <taxon>Gammaproteobacteria</taxon>
        <taxon>Alteromonadales</taxon>
        <taxon>Colwelliaceae</taxon>
        <taxon>Thalassotalea</taxon>
    </lineage>
</organism>
<evidence type="ECO:0000313" key="19">
    <source>
        <dbReference type="Proteomes" id="UP000623842"/>
    </source>
</evidence>
<dbReference type="PROSITE" id="PS51371">
    <property type="entry name" value="CBS"/>
    <property type="match status" value="1"/>
</dbReference>
<dbReference type="Pfam" id="PF01595">
    <property type="entry name" value="CNNM"/>
    <property type="match status" value="1"/>
</dbReference>
<dbReference type="PANTHER" id="PTHR22777">
    <property type="entry name" value="HEMOLYSIN-RELATED"/>
    <property type="match status" value="1"/>
</dbReference>
<sequence>MSDVLGITLLILLGALFAMSEISIAASRKIKLRVMADEGNEKAKAVIRLQEQPGSFFAMIQISLNAIAILGGIIGEQTLTPYTSVLVALVYSGPMAEQISFVLSFLAITSLFILFADLLPKRIAMIMPEAVAAKVVTLMNGITYALTPFVLFFNSTTNLVLRIFNVPTVREEVVTTEDIVAMMDAGAEHGSLQQQEYQLIGNVLELEGRTLSSAMTTRDAIVYFDIKDDSATISSKILEQPHNHFLVCDGHLDRLVGSVESKQMLRQLLMGESTHLTESMIQKELFYLPETLTLSEALNEFKSTMQPFAIVVNEYAMVVGLVTLKDLMSSFMGDLVTIHGEEQIVQRDSNSWLVDGTTPIVDVMKLLEVNEFPNDSQYETLAGFLIFALKRIPKRTDFVIHDGFKFEAIDVDGIKVEQLLVTRLTDSEDAIQDEGKISS</sequence>
<dbReference type="PANTHER" id="PTHR22777:SF16">
    <property type="entry name" value="POLYAMINE EXPORT PROTEIN"/>
    <property type="match status" value="1"/>
</dbReference>
<feature type="transmembrane region" description="Helical" evidence="15">
    <location>
        <begin position="131"/>
        <end position="153"/>
    </location>
</feature>
<dbReference type="InterPro" id="IPR002550">
    <property type="entry name" value="CNNM"/>
</dbReference>
<keyword evidence="8 13" id="KW-0129">CBS domain</keyword>
<evidence type="ECO:0000313" key="18">
    <source>
        <dbReference type="EMBL" id="GHF88967.1"/>
    </source>
</evidence>
<feature type="domain" description="CBS" evidence="16">
    <location>
        <begin position="280"/>
        <end position="337"/>
    </location>
</feature>
<dbReference type="Pfam" id="PF00571">
    <property type="entry name" value="CBS"/>
    <property type="match status" value="1"/>
</dbReference>
<feature type="transmembrane region" description="Helical" evidence="15">
    <location>
        <begin position="56"/>
        <end position="75"/>
    </location>
</feature>
<dbReference type="SUPFAM" id="SSF54631">
    <property type="entry name" value="CBS-domain pair"/>
    <property type="match status" value="1"/>
</dbReference>
<gene>
    <name evidence="18" type="ORF">GCM10017161_15940</name>
</gene>
<keyword evidence="2" id="KW-0813">Transport</keyword>
<dbReference type="SUPFAM" id="SSF56176">
    <property type="entry name" value="FAD-binding/transporter-associated domain-like"/>
    <property type="match status" value="1"/>
</dbReference>
<dbReference type="Gene3D" id="3.10.580.10">
    <property type="entry name" value="CBS-domain"/>
    <property type="match status" value="1"/>
</dbReference>